<evidence type="ECO:0000256" key="13">
    <source>
        <dbReference type="NCBIfam" id="TIGR03499"/>
    </source>
</evidence>
<dbReference type="SMART" id="SM00962">
    <property type="entry name" value="SRP54"/>
    <property type="match status" value="1"/>
</dbReference>
<feature type="region of interest" description="Disordered" evidence="14">
    <location>
        <begin position="132"/>
        <end position="159"/>
    </location>
</feature>
<dbReference type="SUPFAM" id="SSF52540">
    <property type="entry name" value="P-loop containing nucleoside triphosphate hydrolases"/>
    <property type="match status" value="1"/>
</dbReference>
<dbReference type="NCBIfam" id="TIGR03499">
    <property type="entry name" value="FlhF"/>
    <property type="match status" value="1"/>
</dbReference>
<proteinExistence type="inferred from homology"/>
<dbReference type="STRING" id="867345.SAMN05421693_11927"/>
<evidence type="ECO:0000313" key="17">
    <source>
        <dbReference type="EMBL" id="SEQ17826.1"/>
    </source>
</evidence>
<dbReference type="OrthoDB" id="9778554at2"/>
<dbReference type="EMBL" id="FOFO01000019">
    <property type="protein sequence ID" value="SEQ17826.1"/>
    <property type="molecule type" value="Genomic_DNA"/>
</dbReference>
<dbReference type="GO" id="GO:0005525">
    <property type="term" value="F:GTP binding"/>
    <property type="evidence" value="ECO:0007669"/>
    <property type="project" value="UniProtKB-UniRule"/>
</dbReference>
<dbReference type="CDD" id="cd17873">
    <property type="entry name" value="FlhF"/>
    <property type="match status" value="1"/>
</dbReference>
<keyword evidence="6" id="KW-0547">Nucleotide-binding</keyword>
<evidence type="ECO:0000259" key="15">
    <source>
        <dbReference type="SMART" id="SM00382"/>
    </source>
</evidence>
<organism evidence="17 18">
    <name type="scientific">Ectothiorhodospira magna</name>
    <dbReference type="NCBI Taxonomy" id="867345"/>
    <lineage>
        <taxon>Bacteria</taxon>
        <taxon>Pseudomonadati</taxon>
        <taxon>Pseudomonadota</taxon>
        <taxon>Gammaproteobacteria</taxon>
        <taxon>Chromatiales</taxon>
        <taxon>Ectothiorhodospiraceae</taxon>
        <taxon>Ectothiorhodospira</taxon>
    </lineage>
</organism>
<evidence type="ECO:0000256" key="12">
    <source>
        <dbReference type="ARBA" id="ARBA00025337"/>
    </source>
</evidence>
<keyword evidence="9" id="KW-0342">GTP-binding</keyword>
<evidence type="ECO:0000256" key="7">
    <source>
        <dbReference type="ARBA" id="ARBA00022795"/>
    </source>
</evidence>
<evidence type="ECO:0000256" key="1">
    <source>
        <dbReference type="ARBA" id="ARBA00004413"/>
    </source>
</evidence>
<feature type="compositionally biased region" description="Low complexity" evidence="14">
    <location>
        <begin position="77"/>
        <end position="110"/>
    </location>
</feature>
<dbReference type="GO" id="GO:0005886">
    <property type="term" value="C:plasma membrane"/>
    <property type="evidence" value="ECO:0007669"/>
    <property type="project" value="UniProtKB-SubCell"/>
</dbReference>
<dbReference type="AlphaFoldDB" id="A0A1H9DWM6"/>
<keyword evidence="8" id="KW-0653">Protein transport</keyword>
<keyword evidence="11" id="KW-1006">Bacterial flagellum protein export</keyword>
<sequence length="490" mass="52533">MKIKRYFAPDMRQAIRLVREKQGPDAVILSSRSVEGGIELVAAMDYDEDVVLEMARQAEGQTAPAKPAPRVALPEDAPASVSKPPAPVASARTPASPSASAPRKTPPAKAFPDLHASRDSAWAEEGLPALMTPVVEPPPASPQEEASATPASSSRSAKKKVVSIEWSQEPTLMAMQKEIQGLRAMLQDQLASLAGQEFMRRDPARAGVVARLQRMGLELDLAKAVALEIAAPDEPAEAWQEALNHLSARLRVTPDGILDQAGILTLVGPSGVGKTTTVAKLAALQSLRHGHDSVAMVTTDAYRIGAHRQLQTFGQILGVPVYLAQTARQLGDMLESLKSKRLVIIDTAGTSQRDMRLLTELESMTTQTRSKTLLVMAANVQKSVMMETVTAFGRLQPEGCVLTKVDETASLGEALSTLIGAGLPLTFVSEGQRIPDDLRPARAARLVASAAKMADAGMERNDTCQTQMVSPVFREPINQPNARYAHAFNQ</sequence>
<dbReference type="SMART" id="SM00382">
    <property type="entry name" value="AAA"/>
    <property type="match status" value="1"/>
</dbReference>
<keyword evidence="18" id="KW-1185">Reference proteome</keyword>
<evidence type="ECO:0000256" key="2">
    <source>
        <dbReference type="ARBA" id="ARBA00008531"/>
    </source>
</evidence>
<dbReference type="PANTHER" id="PTHR43134">
    <property type="entry name" value="SIGNAL RECOGNITION PARTICLE RECEPTOR SUBUNIT ALPHA"/>
    <property type="match status" value="1"/>
</dbReference>
<evidence type="ECO:0000256" key="6">
    <source>
        <dbReference type="ARBA" id="ARBA00022741"/>
    </source>
</evidence>
<evidence type="ECO:0000256" key="11">
    <source>
        <dbReference type="ARBA" id="ARBA00023225"/>
    </source>
</evidence>
<dbReference type="InterPro" id="IPR047040">
    <property type="entry name" value="FlhF__GTPase_dom"/>
</dbReference>
<dbReference type="Proteomes" id="UP000199496">
    <property type="component" value="Unassembled WGS sequence"/>
</dbReference>
<evidence type="ECO:0000256" key="4">
    <source>
        <dbReference type="ARBA" id="ARBA00022448"/>
    </source>
</evidence>
<keyword evidence="17" id="KW-0966">Cell projection</keyword>
<feature type="region of interest" description="Disordered" evidence="14">
    <location>
        <begin position="58"/>
        <end position="113"/>
    </location>
</feature>
<evidence type="ECO:0000256" key="10">
    <source>
        <dbReference type="ARBA" id="ARBA00023136"/>
    </source>
</evidence>
<dbReference type="PANTHER" id="PTHR43134:SF3">
    <property type="entry name" value="FLAGELLAR BIOSYNTHESIS PROTEIN FLHF"/>
    <property type="match status" value="1"/>
</dbReference>
<dbReference type="RefSeq" id="WP_090207553.1">
    <property type="nucleotide sequence ID" value="NZ_FOFO01000019.1"/>
</dbReference>
<dbReference type="InterPro" id="IPR003593">
    <property type="entry name" value="AAA+_ATPase"/>
</dbReference>
<evidence type="ECO:0000256" key="5">
    <source>
        <dbReference type="ARBA" id="ARBA00022475"/>
    </source>
</evidence>
<feature type="compositionally biased region" description="Low complexity" evidence="14">
    <location>
        <begin position="142"/>
        <end position="155"/>
    </location>
</feature>
<keyword evidence="17" id="KW-0282">Flagellum</keyword>
<accession>A0A1H9DWM6</accession>
<feature type="domain" description="SRP54-type proteins GTP-binding" evidence="16">
    <location>
        <begin position="261"/>
        <end position="452"/>
    </location>
</feature>
<keyword evidence="4" id="KW-0813">Transport</keyword>
<dbReference type="InterPro" id="IPR000897">
    <property type="entry name" value="SRP54_GTPase_dom"/>
</dbReference>
<dbReference type="GO" id="GO:0015031">
    <property type="term" value="P:protein transport"/>
    <property type="evidence" value="ECO:0007669"/>
    <property type="project" value="UniProtKB-KW"/>
</dbReference>
<comment type="subcellular location">
    <subcellularLocation>
        <location evidence="1">Cell membrane</location>
        <topology evidence="1">Peripheral membrane protein</topology>
        <orientation evidence="1">Cytoplasmic side</orientation>
    </subcellularLocation>
</comment>
<evidence type="ECO:0000256" key="3">
    <source>
        <dbReference type="ARBA" id="ARBA00014919"/>
    </source>
</evidence>
<dbReference type="InterPro" id="IPR027417">
    <property type="entry name" value="P-loop_NTPase"/>
</dbReference>
<dbReference type="InterPro" id="IPR020006">
    <property type="entry name" value="FlhF"/>
</dbReference>
<dbReference type="Gene3D" id="3.40.50.300">
    <property type="entry name" value="P-loop containing nucleotide triphosphate hydrolases"/>
    <property type="match status" value="1"/>
</dbReference>
<keyword evidence="5" id="KW-1003">Cell membrane</keyword>
<dbReference type="FunFam" id="3.40.50.300:FF:000695">
    <property type="entry name" value="Flagellar biosynthesis regulator FlhF"/>
    <property type="match status" value="1"/>
</dbReference>
<comment type="function">
    <text evidence="12">Necessary for flagellar biosynthesis. May be involved in translocation of the flagellum.</text>
</comment>
<dbReference type="GO" id="GO:0005047">
    <property type="term" value="F:signal recognition particle binding"/>
    <property type="evidence" value="ECO:0007669"/>
    <property type="project" value="TreeGrafter"/>
</dbReference>
<feature type="domain" description="AAA+ ATPase" evidence="15">
    <location>
        <begin position="260"/>
        <end position="396"/>
    </location>
</feature>
<keyword evidence="7" id="KW-1005">Bacterial flagellum biogenesis</keyword>
<evidence type="ECO:0000259" key="16">
    <source>
        <dbReference type="SMART" id="SM00962"/>
    </source>
</evidence>
<name>A0A1H9DWM6_9GAMM</name>
<evidence type="ECO:0000256" key="8">
    <source>
        <dbReference type="ARBA" id="ARBA00022927"/>
    </source>
</evidence>
<reference evidence="17 18" key="1">
    <citation type="submission" date="2016-10" db="EMBL/GenBank/DDBJ databases">
        <authorList>
            <person name="de Groot N.N."/>
        </authorList>
    </citation>
    <scope>NUCLEOTIDE SEQUENCE [LARGE SCALE GENOMIC DNA]</scope>
    <source>
        <strain evidence="17 18">B7-7</strain>
    </source>
</reference>
<evidence type="ECO:0000313" key="18">
    <source>
        <dbReference type="Proteomes" id="UP000199496"/>
    </source>
</evidence>
<gene>
    <name evidence="17" type="ORF">SAMN05421693_11927</name>
</gene>
<evidence type="ECO:0000256" key="9">
    <source>
        <dbReference type="ARBA" id="ARBA00023134"/>
    </source>
</evidence>
<dbReference type="Pfam" id="PF00448">
    <property type="entry name" value="SRP54"/>
    <property type="match status" value="1"/>
</dbReference>
<protein>
    <recommendedName>
        <fullName evidence="3 13">Flagellar biosynthesis protein FlhF</fullName>
    </recommendedName>
</protein>
<dbReference type="GO" id="GO:0006614">
    <property type="term" value="P:SRP-dependent cotranslational protein targeting to membrane"/>
    <property type="evidence" value="ECO:0007669"/>
    <property type="project" value="UniProtKB-UniRule"/>
</dbReference>
<keyword evidence="17" id="KW-0969">Cilium</keyword>
<dbReference type="GO" id="GO:0044781">
    <property type="term" value="P:bacterial-type flagellum organization"/>
    <property type="evidence" value="ECO:0007669"/>
    <property type="project" value="UniProtKB-UniRule"/>
</dbReference>
<evidence type="ECO:0000256" key="14">
    <source>
        <dbReference type="SAM" id="MobiDB-lite"/>
    </source>
</evidence>
<keyword evidence="10" id="KW-0472">Membrane</keyword>
<comment type="similarity">
    <text evidence="2">Belongs to the GTP-binding SRP family.</text>
</comment>
<dbReference type="GO" id="GO:0003924">
    <property type="term" value="F:GTPase activity"/>
    <property type="evidence" value="ECO:0007669"/>
    <property type="project" value="UniProtKB-UniRule"/>
</dbReference>